<name>A0A7C9D8X1_OPUST</name>
<sequence>MSFHIFKSLPNRPSFPNPTWALPSPKSCTMTLYLCLPLPRISTTTKFIYLYHAIHQTHPLTLRKLLPLRYSIIVTKERQSIEPLTYQSPNTHATSKIPKNPRKKQQS</sequence>
<reference evidence="2" key="2">
    <citation type="submission" date="2020-07" db="EMBL/GenBank/DDBJ databases">
        <authorList>
            <person name="Vera ALvarez R."/>
            <person name="Arias-Moreno D.M."/>
            <person name="Jimenez-Jacinto V."/>
            <person name="Jimenez-Bremont J.F."/>
            <person name="Swaminathan K."/>
            <person name="Moose S.P."/>
            <person name="Guerrero-Gonzalez M.L."/>
            <person name="Marino-Ramirez L."/>
            <person name="Landsman D."/>
            <person name="Rodriguez-Kessler M."/>
            <person name="Delgado-Sanchez P."/>
        </authorList>
    </citation>
    <scope>NUCLEOTIDE SEQUENCE</scope>
    <source>
        <tissue evidence="2">Cladode</tissue>
    </source>
</reference>
<reference evidence="2" key="1">
    <citation type="journal article" date="2013" name="J. Plant Res.">
        <title>Effect of fungi and light on seed germination of three Opuntia species from semiarid lands of central Mexico.</title>
        <authorList>
            <person name="Delgado-Sanchez P."/>
            <person name="Jimenez-Bremont J.F."/>
            <person name="Guerrero-Gonzalez Mde L."/>
            <person name="Flores J."/>
        </authorList>
    </citation>
    <scope>NUCLEOTIDE SEQUENCE</scope>
    <source>
        <tissue evidence="2">Cladode</tissue>
    </source>
</reference>
<feature type="region of interest" description="Disordered" evidence="1">
    <location>
        <begin position="83"/>
        <end position="107"/>
    </location>
</feature>
<feature type="compositionally biased region" description="Polar residues" evidence="1">
    <location>
        <begin position="85"/>
        <end position="94"/>
    </location>
</feature>
<evidence type="ECO:0000256" key="1">
    <source>
        <dbReference type="SAM" id="MobiDB-lite"/>
    </source>
</evidence>
<dbReference type="AlphaFoldDB" id="A0A7C9D8X1"/>
<protein>
    <submittedName>
        <fullName evidence="2">Uncharacterized protein</fullName>
    </submittedName>
</protein>
<accession>A0A7C9D8X1</accession>
<proteinExistence type="predicted"/>
<dbReference type="EMBL" id="GISG01103135">
    <property type="protein sequence ID" value="MBA4637181.1"/>
    <property type="molecule type" value="Transcribed_RNA"/>
</dbReference>
<organism evidence="2">
    <name type="scientific">Opuntia streptacantha</name>
    <name type="common">Prickly pear cactus</name>
    <name type="synonym">Opuntia cardona</name>
    <dbReference type="NCBI Taxonomy" id="393608"/>
    <lineage>
        <taxon>Eukaryota</taxon>
        <taxon>Viridiplantae</taxon>
        <taxon>Streptophyta</taxon>
        <taxon>Embryophyta</taxon>
        <taxon>Tracheophyta</taxon>
        <taxon>Spermatophyta</taxon>
        <taxon>Magnoliopsida</taxon>
        <taxon>eudicotyledons</taxon>
        <taxon>Gunneridae</taxon>
        <taxon>Pentapetalae</taxon>
        <taxon>Caryophyllales</taxon>
        <taxon>Cactineae</taxon>
        <taxon>Cactaceae</taxon>
        <taxon>Opuntioideae</taxon>
        <taxon>Opuntia</taxon>
    </lineage>
</organism>
<dbReference type="EMBL" id="GISG01103134">
    <property type="protein sequence ID" value="MBA4637180.1"/>
    <property type="molecule type" value="Transcribed_RNA"/>
</dbReference>
<evidence type="ECO:0000313" key="2">
    <source>
        <dbReference type="EMBL" id="MBA4637180.1"/>
    </source>
</evidence>